<evidence type="ECO:0000256" key="4">
    <source>
        <dbReference type="ARBA" id="ARBA00023180"/>
    </source>
</evidence>
<keyword evidence="6" id="KW-0479">Metal-binding</keyword>
<dbReference type="GO" id="GO:0008241">
    <property type="term" value="F:peptidyl-dipeptidase activity"/>
    <property type="evidence" value="ECO:0007669"/>
    <property type="project" value="InterPro"/>
</dbReference>
<dbReference type="PANTHER" id="PTHR10514:SF27">
    <property type="entry name" value="ANGIOTENSIN-CONVERTING ENZYME"/>
    <property type="match status" value="1"/>
</dbReference>
<comment type="similarity">
    <text evidence="1 9">Belongs to the peptidase M2 family.</text>
</comment>
<dbReference type="InterPro" id="IPR001548">
    <property type="entry name" value="Peptidase_M2"/>
</dbReference>
<feature type="binding site" evidence="8">
    <location>
        <position position="116"/>
    </location>
    <ligand>
        <name>Zn(2+)</name>
        <dbReference type="ChEBI" id="CHEBI:29105"/>
        <label>2</label>
        <note>catalytic</note>
    </ligand>
</feature>
<evidence type="ECO:0000256" key="5">
    <source>
        <dbReference type="PIRSR" id="PIRSR601548-2"/>
    </source>
</evidence>
<feature type="region of interest" description="Disordered" evidence="10">
    <location>
        <begin position="345"/>
        <end position="383"/>
    </location>
</feature>
<keyword evidence="12" id="KW-1185">Reference proteome</keyword>
<evidence type="ECO:0000256" key="7">
    <source>
        <dbReference type="PIRSR" id="PIRSR601548-4"/>
    </source>
</evidence>
<feature type="binding site" evidence="6">
    <location>
        <position position="116"/>
    </location>
    <ligand>
        <name>Zn(2+)</name>
        <dbReference type="ChEBI" id="CHEBI:29105"/>
        <label>1</label>
        <note>catalytic</note>
    </ligand>
</feature>
<dbReference type="GO" id="GO:0006508">
    <property type="term" value="P:proteolysis"/>
    <property type="evidence" value="ECO:0007669"/>
    <property type="project" value="InterPro"/>
</dbReference>
<keyword evidence="4" id="KW-0325">Glycoprotein</keyword>
<evidence type="ECO:0000256" key="8">
    <source>
        <dbReference type="PIRSR" id="PIRSR601548-8"/>
    </source>
</evidence>
<keyword evidence="6" id="KW-0862">Zinc</keyword>
<dbReference type="SUPFAM" id="SSF55486">
    <property type="entry name" value="Metalloproteases ('zincins'), catalytic domain"/>
    <property type="match status" value="1"/>
</dbReference>
<feature type="binding site" evidence="5">
    <location>
        <position position="254"/>
    </location>
    <ligand>
        <name>chloride</name>
        <dbReference type="ChEBI" id="CHEBI:17996"/>
        <label>1</label>
    </ligand>
</feature>
<evidence type="ECO:0000313" key="12">
    <source>
        <dbReference type="Proteomes" id="UP001487740"/>
    </source>
</evidence>
<evidence type="ECO:0000256" key="2">
    <source>
        <dbReference type="ARBA" id="ARBA00022729"/>
    </source>
</evidence>
<evidence type="ECO:0000313" key="11">
    <source>
        <dbReference type="EMBL" id="KAK8379975.1"/>
    </source>
</evidence>
<dbReference type="GO" id="GO:0005886">
    <property type="term" value="C:plasma membrane"/>
    <property type="evidence" value="ECO:0007669"/>
    <property type="project" value="TreeGrafter"/>
</dbReference>
<comment type="caution">
    <text evidence="11">The sequence shown here is derived from an EMBL/GenBank/DDBJ whole genome shotgun (WGS) entry which is preliminary data.</text>
</comment>
<gene>
    <name evidence="11" type="ORF">O3P69_019788</name>
</gene>
<dbReference type="EMBL" id="JARAKH010000043">
    <property type="protein sequence ID" value="KAK8379975.1"/>
    <property type="molecule type" value="Genomic_DNA"/>
</dbReference>
<name>A0AAW0SXD1_SCYPA</name>
<feature type="compositionally biased region" description="Basic and acidic residues" evidence="10">
    <location>
        <begin position="361"/>
        <end position="383"/>
    </location>
</feature>
<feature type="disulfide bond" evidence="7">
    <location>
        <begin position="270"/>
        <end position="282"/>
    </location>
</feature>
<evidence type="ECO:0000256" key="3">
    <source>
        <dbReference type="ARBA" id="ARBA00023157"/>
    </source>
</evidence>
<reference evidence="11 12" key="1">
    <citation type="submission" date="2023-03" db="EMBL/GenBank/DDBJ databases">
        <title>High-quality genome of Scylla paramamosain provides insights in environmental adaptation.</title>
        <authorList>
            <person name="Zhang L."/>
        </authorList>
    </citation>
    <scope>NUCLEOTIDE SEQUENCE [LARGE SCALE GENOMIC DNA]</scope>
    <source>
        <strain evidence="11">LZ_2023a</strain>
        <tissue evidence="11">Muscle</tissue>
    </source>
</reference>
<feature type="compositionally biased region" description="Gly residues" evidence="10">
    <location>
        <begin position="345"/>
        <end position="360"/>
    </location>
</feature>
<keyword evidence="3 7" id="KW-1015">Disulfide bond</keyword>
<feature type="binding site" evidence="8">
    <location>
        <position position="112"/>
    </location>
    <ligand>
        <name>Zn(2+)</name>
        <dbReference type="ChEBI" id="CHEBI:29105"/>
        <label>2</label>
        <note>catalytic</note>
    </ligand>
</feature>
<sequence>MSRVYDTGRVCSNMDIEYEGHLNKPDLLSLYLDVEPLYKLLHSYVRSKLNLRFPDEAYPDAKEANITQYIQEVPGNWTWMYEWAEERYVSMGLKVIYMCTEKTEEHLQTILHLLAHLQYFQHMTQLPFFYRQGANEAFQEAIANLFTLVFTSPTHLYAHGFGSVAINVPLTEEVQMNYLLHVAMALLPTLPYFLGLEVWRWKVYQGVYTEEEWNCEYWRLRKYYSGVLPTVYRSIENLDMLATHQLAHAQTGSRHFTAIFMTFQILEALCEEEGHKGPLHTCDLFGARKAGARLAKAMSLGASHPWPFTYRILTQQTTIDSAALLHYFRPLQKWLKEDRMKAGAGGIPGWGGELSPMGGGRDGRACGDMKDWRTPWRKEKERQ</sequence>
<evidence type="ECO:0000256" key="6">
    <source>
        <dbReference type="PIRSR" id="PIRSR601548-3"/>
    </source>
</evidence>
<evidence type="ECO:0008006" key="13">
    <source>
        <dbReference type="Google" id="ProtNLM"/>
    </source>
</evidence>
<feature type="binding site" evidence="6">
    <location>
        <position position="112"/>
    </location>
    <ligand>
        <name>Zn(2+)</name>
        <dbReference type="ChEBI" id="CHEBI:29105"/>
        <label>1</label>
        <note>catalytic</note>
    </ligand>
</feature>
<proteinExistence type="inferred from homology"/>
<evidence type="ECO:0000256" key="1">
    <source>
        <dbReference type="ARBA" id="ARBA00008139"/>
    </source>
</evidence>
<feature type="binding site" evidence="8">
    <location>
        <position position="140"/>
    </location>
    <ligand>
        <name>Zn(2+)</name>
        <dbReference type="ChEBI" id="CHEBI:29105"/>
        <label>2</label>
        <note>catalytic</note>
    </ligand>
</feature>
<dbReference type="PANTHER" id="PTHR10514">
    <property type="entry name" value="ANGIOTENSIN-CONVERTING ENZYME"/>
    <property type="match status" value="1"/>
</dbReference>
<dbReference type="AlphaFoldDB" id="A0AAW0SXD1"/>
<dbReference type="Proteomes" id="UP001487740">
    <property type="component" value="Unassembled WGS sequence"/>
</dbReference>
<evidence type="ECO:0000256" key="9">
    <source>
        <dbReference type="PROSITE-ProRule" id="PRU01355"/>
    </source>
</evidence>
<dbReference type="GO" id="GO:0008237">
    <property type="term" value="F:metallopeptidase activity"/>
    <property type="evidence" value="ECO:0007669"/>
    <property type="project" value="InterPro"/>
</dbReference>
<feature type="binding site" evidence="6">
    <location>
        <position position="140"/>
    </location>
    <ligand>
        <name>Zn(2+)</name>
        <dbReference type="ChEBI" id="CHEBI:29105"/>
        <label>1</label>
        <note>catalytic</note>
    </ligand>
</feature>
<evidence type="ECO:0000256" key="10">
    <source>
        <dbReference type="SAM" id="MobiDB-lite"/>
    </source>
</evidence>
<comment type="caution">
    <text evidence="9">Lacks conserved residue(s) required for the propagation of feature annotation.</text>
</comment>
<accession>A0AAW0SXD1</accession>
<protein>
    <recommendedName>
        <fullName evidence="13">Angiotensin-converting enzyme</fullName>
    </recommendedName>
</protein>
<dbReference type="PROSITE" id="PS52011">
    <property type="entry name" value="PEPTIDASE_M2"/>
    <property type="match status" value="1"/>
</dbReference>
<keyword evidence="2" id="KW-0732">Signal</keyword>
<dbReference type="Pfam" id="PF01401">
    <property type="entry name" value="Peptidase_M2"/>
    <property type="match status" value="1"/>
</dbReference>
<organism evidence="11 12">
    <name type="scientific">Scylla paramamosain</name>
    <name type="common">Mud crab</name>
    <dbReference type="NCBI Taxonomy" id="85552"/>
    <lineage>
        <taxon>Eukaryota</taxon>
        <taxon>Metazoa</taxon>
        <taxon>Ecdysozoa</taxon>
        <taxon>Arthropoda</taxon>
        <taxon>Crustacea</taxon>
        <taxon>Multicrustacea</taxon>
        <taxon>Malacostraca</taxon>
        <taxon>Eumalacostraca</taxon>
        <taxon>Eucarida</taxon>
        <taxon>Decapoda</taxon>
        <taxon>Pleocyemata</taxon>
        <taxon>Brachyura</taxon>
        <taxon>Eubrachyura</taxon>
        <taxon>Portunoidea</taxon>
        <taxon>Portunidae</taxon>
        <taxon>Portuninae</taxon>
        <taxon>Scylla</taxon>
    </lineage>
</organism>